<accession>A0A0P9D279</accession>
<dbReference type="Pfam" id="PF00550">
    <property type="entry name" value="PP-binding"/>
    <property type="match status" value="1"/>
</dbReference>
<sequence>GVDTVKQAETFAAVRAAFDIPRIEDLKLRDYPTLASVIQFVRDQKPELAQPTTDDRRPTTNEVVPFSVAPPVVSGPSSVVDPVTETVLAIVAEKTGYPTEMLELELDLEADLGVDTVKQAETFAAVRAAFDIPRIEDLKLRDYPTLARVIQFVRDQKPELAQPTTDDRRPTTNEVVPFSVAAPVVSG</sequence>
<proteinExistence type="predicted"/>
<keyword evidence="3" id="KW-1185">Reference proteome</keyword>
<evidence type="ECO:0000259" key="1">
    <source>
        <dbReference type="PROSITE" id="PS50075"/>
    </source>
</evidence>
<comment type="caution">
    <text evidence="2">The sequence shown here is derived from an EMBL/GenBank/DDBJ whole genome shotgun (WGS) entry which is preliminary data.</text>
</comment>
<evidence type="ECO:0000313" key="2">
    <source>
        <dbReference type="EMBL" id="KPV46543.1"/>
    </source>
</evidence>
<dbReference type="EMBL" id="LJCR01003551">
    <property type="protein sequence ID" value="KPV46543.1"/>
    <property type="molecule type" value="Genomic_DNA"/>
</dbReference>
<feature type="non-terminal residue" evidence="2">
    <location>
        <position position="187"/>
    </location>
</feature>
<feature type="non-terminal residue" evidence="2">
    <location>
        <position position="1"/>
    </location>
</feature>
<reference evidence="2 3" key="1">
    <citation type="submission" date="2015-09" db="EMBL/GenBank/DDBJ databases">
        <title>Draft genome sequence of Kouleothrix aurantiaca JCM 19913.</title>
        <authorList>
            <person name="Hemp J."/>
        </authorList>
    </citation>
    <scope>NUCLEOTIDE SEQUENCE [LARGE SCALE GENOMIC DNA]</scope>
    <source>
        <strain evidence="2 3">COM-B</strain>
    </source>
</reference>
<dbReference type="InterPro" id="IPR036736">
    <property type="entry name" value="ACP-like_sf"/>
</dbReference>
<protein>
    <recommendedName>
        <fullName evidence="1">Carrier domain-containing protein</fullName>
    </recommendedName>
</protein>
<dbReference type="SUPFAM" id="SSF47336">
    <property type="entry name" value="ACP-like"/>
    <property type="match status" value="1"/>
</dbReference>
<evidence type="ECO:0000313" key="3">
    <source>
        <dbReference type="Proteomes" id="UP000050509"/>
    </source>
</evidence>
<dbReference type="AlphaFoldDB" id="A0A0P9D279"/>
<dbReference type="Gene3D" id="1.10.1200.10">
    <property type="entry name" value="ACP-like"/>
    <property type="match status" value="2"/>
</dbReference>
<dbReference type="Proteomes" id="UP000050509">
    <property type="component" value="Unassembled WGS sequence"/>
</dbReference>
<gene>
    <name evidence="2" type="ORF">SE17_43220</name>
</gene>
<feature type="domain" description="Carrier" evidence="1">
    <location>
        <begin position="81"/>
        <end position="157"/>
    </location>
</feature>
<dbReference type="InterPro" id="IPR009081">
    <property type="entry name" value="PP-bd_ACP"/>
</dbReference>
<name>A0A0P9D279_9CHLR</name>
<organism evidence="2 3">
    <name type="scientific">Kouleothrix aurantiaca</name>
    <dbReference type="NCBI Taxonomy" id="186479"/>
    <lineage>
        <taxon>Bacteria</taxon>
        <taxon>Bacillati</taxon>
        <taxon>Chloroflexota</taxon>
        <taxon>Chloroflexia</taxon>
        <taxon>Chloroflexales</taxon>
        <taxon>Roseiflexineae</taxon>
        <taxon>Roseiflexaceae</taxon>
        <taxon>Kouleothrix</taxon>
    </lineage>
</organism>
<dbReference type="PROSITE" id="PS50075">
    <property type="entry name" value="CARRIER"/>
    <property type="match status" value="1"/>
</dbReference>